<dbReference type="AlphaFoldDB" id="A0A2N0UYQ3"/>
<dbReference type="Proteomes" id="UP000233425">
    <property type="component" value="Unassembled WGS sequence"/>
</dbReference>
<name>A0A2N0UYQ3_9FIRM</name>
<organism evidence="1 2">
    <name type="scientific">Ruminococcus bromii</name>
    <dbReference type="NCBI Taxonomy" id="40518"/>
    <lineage>
        <taxon>Bacteria</taxon>
        <taxon>Bacillati</taxon>
        <taxon>Bacillota</taxon>
        <taxon>Clostridia</taxon>
        <taxon>Eubacteriales</taxon>
        <taxon>Oscillospiraceae</taxon>
        <taxon>Ruminococcus</taxon>
    </lineage>
</organism>
<dbReference type="RefSeq" id="WP_101028694.1">
    <property type="nucleotide sequence ID" value="NZ_CABMMZ010000032.1"/>
</dbReference>
<reference evidence="1" key="1">
    <citation type="journal article" date="2018" name="Environ. Microbiol.">
        <title>Sporulation capability and amylosome conservation among diverse human colonic and rumen isolates of the keystone starch-degrader Ruminococcus bromii.</title>
        <authorList>
            <person name="Mukhopadhya I."/>
            <person name="Morais S."/>
            <person name="Laverde-Gomez J."/>
            <person name="Sheridan P.O."/>
            <person name="Walker A.W."/>
            <person name="Kelly W."/>
            <person name="Klieve A.V."/>
            <person name="Ouwerkerk D."/>
            <person name="Duncan S.H."/>
            <person name="Louis P."/>
            <person name="Koropatkin N."/>
            <person name="Cockburn D."/>
            <person name="Kibler R."/>
            <person name="Cooper P.J."/>
            <person name="Sandoval C."/>
            <person name="Crost E."/>
            <person name="Juge N."/>
            <person name="Bayer E.A."/>
            <person name="Flint H.J."/>
        </authorList>
    </citation>
    <scope>NUCLEOTIDE SEQUENCE [LARGE SCALE GENOMIC DNA]</scope>
    <source>
        <strain evidence="1">ATCC 27255</strain>
    </source>
</reference>
<sequence length="139" mass="15618">MNCRLVFFAARKTSFCERALQKSFSELDLELVKTCFATDSEQLGVELTDAFKKLNVVFVVGGLGFDDEKGIKSIISRALCETPVNDCKKLKNEYGDDGYVIRAANQLLVLLPDEPAQIEEIMHGPLKKYIMANSVMQQY</sequence>
<keyword evidence="2" id="KW-1185">Reference proteome</keyword>
<comment type="caution">
    <text evidence="1">The sequence shown here is derived from an EMBL/GenBank/DDBJ whole genome shotgun (WGS) entry which is preliminary data.</text>
</comment>
<gene>
    <name evidence="1" type="ORF">RBATCC27255_00609</name>
</gene>
<protein>
    <submittedName>
        <fullName evidence="1">Uncharacterized protein</fullName>
    </submittedName>
</protein>
<evidence type="ECO:0000313" key="1">
    <source>
        <dbReference type="EMBL" id="PKD32122.1"/>
    </source>
</evidence>
<dbReference type="EMBL" id="NNSR01000032">
    <property type="protein sequence ID" value="PKD32122.1"/>
    <property type="molecule type" value="Genomic_DNA"/>
</dbReference>
<evidence type="ECO:0000313" key="2">
    <source>
        <dbReference type="Proteomes" id="UP000233425"/>
    </source>
</evidence>
<proteinExistence type="predicted"/>
<dbReference type="GeneID" id="93768218"/>
<accession>A0A2N0UYQ3</accession>